<evidence type="ECO:0000256" key="2">
    <source>
        <dbReference type="ARBA" id="ARBA00023136"/>
    </source>
</evidence>
<gene>
    <name evidence="6" type="ORF">MKQ68_04085</name>
</gene>
<feature type="signal peptide" evidence="4">
    <location>
        <begin position="1"/>
        <end position="24"/>
    </location>
</feature>
<dbReference type="RefSeq" id="WP_264282193.1">
    <property type="nucleotide sequence ID" value="NZ_CP107006.1"/>
</dbReference>
<comment type="subcellular location">
    <subcellularLocation>
        <location evidence="1">Cell outer membrane</location>
    </subcellularLocation>
</comment>
<dbReference type="Proteomes" id="UP001162741">
    <property type="component" value="Chromosome"/>
</dbReference>
<keyword evidence="6" id="KW-0675">Receptor</keyword>
<evidence type="ECO:0000256" key="4">
    <source>
        <dbReference type="SAM" id="SignalP"/>
    </source>
</evidence>
<dbReference type="PANTHER" id="PTHR40980">
    <property type="entry name" value="PLUG DOMAIN-CONTAINING PROTEIN"/>
    <property type="match status" value="1"/>
</dbReference>
<evidence type="ECO:0000313" key="6">
    <source>
        <dbReference type="EMBL" id="UYQ94270.1"/>
    </source>
</evidence>
<dbReference type="Gene3D" id="2.40.170.20">
    <property type="entry name" value="TonB-dependent receptor, beta-barrel domain"/>
    <property type="match status" value="1"/>
</dbReference>
<dbReference type="SUPFAM" id="SSF56935">
    <property type="entry name" value="Porins"/>
    <property type="match status" value="1"/>
</dbReference>
<keyword evidence="3" id="KW-0998">Cell outer membrane</keyword>
<dbReference type="SUPFAM" id="SSF49452">
    <property type="entry name" value="Starch-binding domain-like"/>
    <property type="match status" value="1"/>
</dbReference>
<dbReference type="Gene3D" id="2.60.40.1120">
    <property type="entry name" value="Carboxypeptidase-like, regulatory domain"/>
    <property type="match status" value="1"/>
</dbReference>
<dbReference type="InterPro" id="IPR013784">
    <property type="entry name" value="Carb-bd-like_fold"/>
</dbReference>
<keyword evidence="7" id="KW-1185">Reference proteome</keyword>
<dbReference type="InterPro" id="IPR037066">
    <property type="entry name" value="Plug_dom_sf"/>
</dbReference>
<sequence>MKRHSKMLPLSMLLVFATAMPALAQTKVTGQVNQADNKPVPFATVTLLKAKDSTLAKGAVADIDGKYQFEQVAAGKYLVAAVNMGMKKSFSQPFEVKNAPFQLPALLLGEDVKKLKEVNVTGKRPFIEQKADKMVVNVENSIVAAGGTAMEVLEKAPGVQVDKDDNISMKGKGGVIVMIDGKPTNMTSQDVAQLLKNMPSSNIDQIELIANPSAKYDAAGNAGIINIKLKKNKNYGTNGNVSLVYGQGKLPKANGSFNLNHRNERLNAFASYNYNYNRNFENLEVYRKSMDQGRQVIFDQANYIDKSSHAHNTKLGLDYFLNKHHTIGVMADLNKRVWEGPGSSITKMGDGLAIDSNLITNSENDRDFSQTAFNLNYKGRLDSAGKELNIDLDFSRTDQQNGNLMKGAFRGPDLKHYMHGDTVRSQQPSRIEIRTAKADYVHPLKNGAKLEAGFKVSFVKSDNNARFDSLKLQQWEFDANRSNHFIYEENVNAAYINFSKQFKKLGVQAGLRGEQSNVKGSQMTTAQVNDTSYFNLFPSVFLSYTANEKNMWGVSYSRRLQRPSYDNLNPFEFYLDRYTKTSGNPGLKPQYSNNFEVNHTFRQFLTTSLGYTHTKDMITRVIEADEDFETGDTTILKYKYMNVAKRDNFNLGISAPFPITKWWNSFVTISAFYNRFQTVVDGEQIDRASAGFFGQTQHTFKITKGMSAEASYYYSSPQVTNEGLFRMRAMHSGNIGLQQLVLKKQGTLRVNVNDVFNTNRFSGTYEASGQQIRLSNRWDSRQLRVSFTYRFGNMNVKEARKRRTGIEDEQNRVK</sequence>
<organism evidence="6 7">
    <name type="scientific">Chitinophaga horti</name>
    <dbReference type="NCBI Taxonomy" id="2920382"/>
    <lineage>
        <taxon>Bacteria</taxon>
        <taxon>Pseudomonadati</taxon>
        <taxon>Bacteroidota</taxon>
        <taxon>Chitinophagia</taxon>
        <taxon>Chitinophagales</taxon>
        <taxon>Chitinophagaceae</taxon>
        <taxon>Chitinophaga</taxon>
    </lineage>
</organism>
<feature type="chain" id="PRO_5045740132" evidence="4">
    <location>
        <begin position="25"/>
        <end position="814"/>
    </location>
</feature>
<feature type="domain" description="Outer membrane protein beta-barrel" evidence="5">
    <location>
        <begin position="380"/>
        <end position="789"/>
    </location>
</feature>
<dbReference type="Pfam" id="PF14905">
    <property type="entry name" value="OMP_b-brl_3"/>
    <property type="match status" value="1"/>
</dbReference>
<proteinExistence type="predicted"/>
<dbReference type="EMBL" id="CP107006">
    <property type="protein sequence ID" value="UYQ94270.1"/>
    <property type="molecule type" value="Genomic_DNA"/>
</dbReference>
<reference evidence="6" key="1">
    <citation type="submission" date="2022-10" db="EMBL/GenBank/DDBJ databases">
        <title>Chitinophaga sp. nov., isolated from soil.</title>
        <authorList>
            <person name="Jeon C.O."/>
        </authorList>
    </citation>
    <scope>NUCLEOTIDE SEQUENCE</scope>
    <source>
        <strain evidence="6">R8</strain>
    </source>
</reference>
<protein>
    <submittedName>
        <fullName evidence="6">TonB-dependent receptor family protein</fullName>
    </submittedName>
</protein>
<dbReference type="PANTHER" id="PTHR40980:SF4">
    <property type="entry name" value="TONB-DEPENDENT RECEPTOR-LIKE BETA-BARREL DOMAIN-CONTAINING PROTEIN"/>
    <property type="match status" value="1"/>
</dbReference>
<dbReference type="Gene3D" id="2.170.130.10">
    <property type="entry name" value="TonB-dependent receptor, plug domain"/>
    <property type="match status" value="1"/>
</dbReference>
<evidence type="ECO:0000313" key="7">
    <source>
        <dbReference type="Proteomes" id="UP001162741"/>
    </source>
</evidence>
<dbReference type="InterPro" id="IPR036942">
    <property type="entry name" value="Beta-barrel_TonB_sf"/>
</dbReference>
<evidence type="ECO:0000259" key="5">
    <source>
        <dbReference type="Pfam" id="PF14905"/>
    </source>
</evidence>
<name>A0ABY6J435_9BACT</name>
<evidence type="ECO:0000256" key="1">
    <source>
        <dbReference type="ARBA" id="ARBA00004442"/>
    </source>
</evidence>
<accession>A0ABY6J435</accession>
<dbReference type="Pfam" id="PF13620">
    <property type="entry name" value="CarboxypepD_reg"/>
    <property type="match status" value="1"/>
</dbReference>
<keyword evidence="4" id="KW-0732">Signal</keyword>
<keyword evidence="2" id="KW-0472">Membrane</keyword>
<dbReference type="InterPro" id="IPR041700">
    <property type="entry name" value="OMP_b-brl_3"/>
</dbReference>
<evidence type="ECO:0000256" key="3">
    <source>
        <dbReference type="ARBA" id="ARBA00023237"/>
    </source>
</evidence>